<dbReference type="AlphaFoldDB" id="F9D161"/>
<gene>
    <name evidence="1" type="ORF">HMPREF9136_0589</name>
</gene>
<proteinExistence type="predicted"/>
<dbReference type="InterPro" id="IPR022208">
    <property type="entry name" value="DUF3737"/>
</dbReference>
<evidence type="ECO:0008006" key="3">
    <source>
        <dbReference type="Google" id="ProtNLM"/>
    </source>
</evidence>
<organism evidence="1 2">
    <name type="scientific">Prevotella dentalis (strain ATCC 49559 / DSM 3688 / JCM 13448 / NCTC 12043 / ES 2772)</name>
    <name type="common">Mitsuokella dentalis</name>
    <dbReference type="NCBI Taxonomy" id="908937"/>
    <lineage>
        <taxon>Bacteria</taxon>
        <taxon>Pseudomonadati</taxon>
        <taxon>Bacteroidota</taxon>
        <taxon>Bacteroidia</taxon>
        <taxon>Bacteroidales</taxon>
        <taxon>Prevotellaceae</taxon>
        <taxon>Prevotella</taxon>
    </lineage>
</organism>
<dbReference type="Pfam" id="PF12541">
    <property type="entry name" value="DUF3737"/>
    <property type="match status" value="1"/>
</dbReference>
<reference evidence="1 2" key="1">
    <citation type="submission" date="2011-04" db="EMBL/GenBank/DDBJ databases">
        <authorList>
            <person name="Muzny D."/>
            <person name="Qin X."/>
            <person name="Deng J."/>
            <person name="Jiang H."/>
            <person name="Liu Y."/>
            <person name="Qu J."/>
            <person name="Song X.-Z."/>
            <person name="Zhang L."/>
            <person name="Thornton R."/>
            <person name="Coyle M."/>
            <person name="Francisco L."/>
            <person name="Jackson L."/>
            <person name="Javaid M."/>
            <person name="Korchina V."/>
            <person name="Kovar C."/>
            <person name="Mata R."/>
            <person name="Mathew T."/>
            <person name="Ngo R."/>
            <person name="Nguyen L."/>
            <person name="Nguyen N."/>
            <person name="Okwuonu G."/>
            <person name="Ongeri F."/>
            <person name="Pham C."/>
            <person name="Simmons D."/>
            <person name="Wilczek-Boney K."/>
            <person name="Hale W."/>
            <person name="Jakkamsetti A."/>
            <person name="Pham P."/>
            <person name="Ruth R."/>
            <person name="San Lucas F."/>
            <person name="Warren J."/>
            <person name="Zhang J."/>
            <person name="Zhao Z."/>
            <person name="Zhou C."/>
            <person name="Zhu D."/>
            <person name="Lee S."/>
            <person name="Bess C."/>
            <person name="Blankenburg K."/>
            <person name="Forbes L."/>
            <person name="Fu Q."/>
            <person name="Gubbala S."/>
            <person name="Hirani K."/>
            <person name="Jayaseelan J.C."/>
            <person name="Lara F."/>
            <person name="Munidasa M."/>
            <person name="Palculict T."/>
            <person name="Patil S."/>
            <person name="Pu L.-L."/>
            <person name="Saada N."/>
            <person name="Tang L."/>
            <person name="Weissenberger G."/>
            <person name="Zhu Y."/>
            <person name="Hemphill L."/>
            <person name="Shang Y."/>
            <person name="Youmans B."/>
            <person name="Ayvaz T."/>
            <person name="Ross M."/>
            <person name="Santibanez J."/>
            <person name="Aqrawi P."/>
            <person name="Gross S."/>
            <person name="Joshi V."/>
            <person name="Fowler G."/>
            <person name="Nazareth L."/>
            <person name="Reid J."/>
            <person name="Worley K."/>
            <person name="Petrosino J."/>
            <person name="Highlander S."/>
            <person name="Gibbs R."/>
        </authorList>
    </citation>
    <scope>NUCLEOTIDE SEQUENCE [LARGE SCALE GENOMIC DNA]</scope>
    <source>
        <strain evidence="1 2">DSM 3688</strain>
    </source>
</reference>
<sequence>MEIINTNHQRAFCMAGAKHQQAMEIIKDKKYGGERPLFGAKQVRLENIEITDGESGIKCCEDLECDNSRFYGKYPWWHVDRSLITNCYFAEGSRSAIWYSNDMVMKDSVIDGPKFFREMKNLSLERVKINDADETFWRVDGLKLKDVELHEGTYPFMFSKNIYVDGLVSDAKYVFQYCKNVEVHHAKITTKDSFWECNNVAVYDSELNGEYLAWHSKNVKLVRCHIGGEQPLCYMDHVVLEDCTFDVECDRAFEDSTNIQADIRGAITNIKNPVSGTIVADEIGSVTYDEYAKGHDCHIQTR</sequence>
<protein>
    <recommendedName>
        <fullName evidence="3">DUF3737 family protein</fullName>
    </recommendedName>
</protein>
<dbReference type="Proteomes" id="UP000007820">
    <property type="component" value="Unassembled WGS sequence"/>
</dbReference>
<dbReference type="STRING" id="908937.Prede_0192"/>
<evidence type="ECO:0000313" key="2">
    <source>
        <dbReference type="Proteomes" id="UP000007820"/>
    </source>
</evidence>
<evidence type="ECO:0000313" key="1">
    <source>
        <dbReference type="EMBL" id="EGQ16740.1"/>
    </source>
</evidence>
<accession>F9D161</accession>
<dbReference type="SUPFAM" id="SSF51126">
    <property type="entry name" value="Pectin lyase-like"/>
    <property type="match status" value="1"/>
</dbReference>
<name>F9D161_PREDD</name>
<dbReference type="eggNOG" id="COG5434">
    <property type="taxonomic scope" value="Bacteria"/>
</dbReference>
<comment type="caution">
    <text evidence="1">The sequence shown here is derived from an EMBL/GenBank/DDBJ whole genome shotgun (WGS) entry which is preliminary data.</text>
</comment>
<dbReference type="EMBL" id="AFPW01000006">
    <property type="protein sequence ID" value="EGQ16740.1"/>
    <property type="molecule type" value="Genomic_DNA"/>
</dbReference>
<dbReference type="InterPro" id="IPR011050">
    <property type="entry name" value="Pectin_lyase_fold/virulence"/>
</dbReference>